<dbReference type="EMBL" id="BSPX01000042">
    <property type="protein sequence ID" value="GLT23276.1"/>
    <property type="molecule type" value="Genomic_DNA"/>
</dbReference>
<dbReference type="Proteomes" id="UP001157167">
    <property type="component" value="Unassembled WGS sequence"/>
</dbReference>
<feature type="domain" description="EAL" evidence="1">
    <location>
        <begin position="25"/>
        <end position="276"/>
    </location>
</feature>
<dbReference type="RefSeq" id="WP_284188489.1">
    <property type="nucleotide sequence ID" value="NZ_BSPX01000042.1"/>
</dbReference>
<organism evidence="2 3">
    <name type="scientific">Zoogloea oryzae</name>
    <dbReference type="NCBI Taxonomy" id="310767"/>
    <lineage>
        <taxon>Bacteria</taxon>
        <taxon>Pseudomonadati</taxon>
        <taxon>Pseudomonadota</taxon>
        <taxon>Betaproteobacteria</taxon>
        <taxon>Rhodocyclales</taxon>
        <taxon>Zoogloeaceae</taxon>
        <taxon>Zoogloea</taxon>
    </lineage>
</organism>
<dbReference type="PANTHER" id="PTHR33121:SF70">
    <property type="entry name" value="SIGNALING PROTEIN YKOW"/>
    <property type="match status" value="1"/>
</dbReference>
<evidence type="ECO:0000313" key="2">
    <source>
        <dbReference type="EMBL" id="GLT23276.1"/>
    </source>
</evidence>
<reference evidence="3" key="1">
    <citation type="journal article" date="2019" name="Int. J. Syst. Evol. Microbiol.">
        <title>The Global Catalogue of Microorganisms (GCM) 10K type strain sequencing project: providing services to taxonomists for standard genome sequencing and annotation.</title>
        <authorList>
            <consortium name="The Broad Institute Genomics Platform"/>
            <consortium name="The Broad Institute Genome Sequencing Center for Infectious Disease"/>
            <person name="Wu L."/>
            <person name="Ma J."/>
        </authorList>
    </citation>
    <scope>NUCLEOTIDE SEQUENCE [LARGE SCALE GENOMIC DNA]</scope>
    <source>
        <strain evidence="3">NBRC 102407</strain>
    </source>
</reference>
<accession>A0ABQ6FED3</accession>
<dbReference type="PROSITE" id="PS50883">
    <property type="entry name" value="EAL"/>
    <property type="match status" value="1"/>
</dbReference>
<evidence type="ECO:0000313" key="3">
    <source>
        <dbReference type="Proteomes" id="UP001157167"/>
    </source>
</evidence>
<proteinExistence type="predicted"/>
<dbReference type="PANTHER" id="PTHR33121">
    <property type="entry name" value="CYCLIC DI-GMP PHOSPHODIESTERASE PDEF"/>
    <property type="match status" value="1"/>
</dbReference>
<dbReference type="SUPFAM" id="SSF141868">
    <property type="entry name" value="EAL domain-like"/>
    <property type="match status" value="1"/>
</dbReference>
<dbReference type="InterPro" id="IPR035919">
    <property type="entry name" value="EAL_sf"/>
</dbReference>
<dbReference type="CDD" id="cd01948">
    <property type="entry name" value="EAL"/>
    <property type="match status" value="1"/>
</dbReference>
<dbReference type="InterPro" id="IPR001633">
    <property type="entry name" value="EAL_dom"/>
</dbReference>
<protein>
    <recommendedName>
        <fullName evidence="1">EAL domain-containing protein</fullName>
    </recommendedName>
</protein>
<dbReference type="InterPro" id="IPR050706">
    <property type="entry name" value="Cyclic-di-GMP_PDE-like"/>
</dbReference>
<gene>
    <name evidence="2" type="ORF">GCM10007933_27400</name>
</gene>
<dbReference type="SMART" id="SM00052">
    <property type="entry name" value="EAL"/>
    <property type="match status" value="1"/>
</dbReference>
<dbReference type="Gene3D" id="3.20.20.450">
    <property type="entry name" value="EAL domain"/>
    <property type="match status" value="1"/>
</dbReference>
<dbReference type="Pfam" id="PF00563">
    <property type="entry name" value="EAL"/>
    <property type="match status" value="1"/>
</dbReference>
<keyword evidence="3" id="KW-1185">Reference proteome</keyword>
<sequence length="279" mass="31137">MPLTELVHYFNKRNRLVRGGEDEGFRFVDGQVRMHFGGRVFGTRFQPIVERAGSQPAGHEAHLHVLGASATPAQTVFLEARDDAELVHLDRMARTLHALNFLLEREQHGGFLALNVHPQLIRAVRDHHGHVFETVLARCGLTSDRVMLELSDDGFEPVAPLAAAIAEYRERGYRVAIDNFGRHTSDLERLEQLAPDVVKLDRSLIGHAGHLSLAKRVMTELSAEIRRLGMSVVCQCIENPLQRDVAREAGVDWLQGHLLGRPAAHCLPVPRPRRPQAAA</sequence>
<comment type="caution">
    <text evidence="2">The sequence shown here is derived from an EMBL/GenBank/DDBJ whole genome shotgun (WGS) entry which is preliminary data.</text>
</comment>
<evidence type="ECO:0000259" key="1">
    <source>
        <dbReference type="PROSITE" id="PS50883"/>
    </source>
</evidence>
<name>A0ABQ6FED3_9RHOO</name>